<sequence>MFSRSTPIFSARGISENTQNLGGLPIMPNHPRCAGFGQHFLWSAHPACAFRQCTLPRTAHHRYTRGRFLQRTSRTPLARGVTADLFFFGSKPQRANLASRKHAGALSRTRPNISLVNTVDRPIGWMLWIKGVHRTALGNTDIHQISDAGPACTRRAI</sequence>
<dbReference type="Proteomes" id="UP000736335">
    <property type="component" value="Unassembled WGS sequence"/>
</dbReference>
<name>A0A9P6L7G3_9AGAM</name>
<evidence type="ECO:0000313" key="2">
    <source>
        <dbReference type="Proteomes" id="UP000736335"/>
    </source>
</evidence>
<accession>A0A9P6L7G3</accession>
<dbReference type="AlphaFoldDB" id="A0A9P6L7G3"/>
<organism evidence="1 2">
    <name type="scientific">Thelephora terrestris</name>
    <dbReference type="NCBI Taxonomy" id="56493"/>
    <lineage>
        <taxon>Eukaryota</taxon>
        <taxon>Fungi</taxon>
        <taxon>Dikarya</taxon>
        <taxon>Basidiomycota</taxon>
        <taxon>Agaricomycotina</taxon>
        <taxon>Agaricomycetes</taxon>
        <taxon>Thelephorales</taxon>
        <taxon>Thelephoraceae</taxon>
        <taxon>Thelephora</taxon>
    </lineage>
</organism>
<reference evidence="1" key="2">
    <citation type="submission" date="2020-11" db="EMBL/GenBank/DDBJ databases">
        <authorList>
            <consortium name="DOE Joint Genome Institute"/>
            <person name="Kuo A."/>
            <person name="Miyauchi S."/>
            <person name="Kiss E."/>
            <person name="Drula E."/>
            <person name="Kohler A."/>
            <person name="Sanchez-Garcia M."/>
            <person name="Andreopoulos B."/>
            <person name="Barry K.W."/>
            <person name="Bonito G."/>
            <person name="Buee M."/>
            <person name="Carver A."/>
            <person name="Chen C."/>
            <person name="Cichocki N."/>
            <person name="Clum A."/>
            <person name="Culley D."/>
            <person name="Crous P.W."/>
            <person name="Fauchery L."/>
            <person name="Girlanda M."/>
            <person name="Hayes R."/>
            <person name="Keri Z."/>
            <person name="Labutti K."/>
            <person name="Lipzen A."/>
            <person name="Lombard V."/>
            <person name="Magnuson J."/>
            <person name="Maillard F."/>
            <person name="Morin E."/>
            <person name="Murat C."/>
            <person name="Nolan M."/>
            <person name="Ohm R."/>
            <person name="Pangilinan J."/>
            <person name="Pereira M."/>
            <person name="Perotto S."/>
            <person name="Peter M."/>
            <person name="Riley R."/>
            <person name="Sitrit Y."/>
            <person name="Stielow B."/>
            <person name="Szollosi G."/>
            <person name="Zifcakova L."/>
            <person name="Stursova M."/>
            <person name="Spatafora J.W."/>
            <person name="Tedersoo L."/>
            <person name="Vaario L.-M."/>
            <person name="Yamada A."/>
            <person name="Yan M."/>
            <person name="Wang P."/>
            <person name="Xu J."/>
            <person name="Bruns T."/>
            <person name="Baldrian P."/>
            <person name="Vilgalys R."/>
            <person name="Henrissat B."/>
            <person name="Grigoriev I.V."/>
            <person name="Hibbett D."/>
            <person name="Nagy L.G."/>
            <person name="Martin F.M."/>
        </authorList>
    </citation>
    <scope>NUCLEOTIDE SEQUENCE</scope>
    <source>
        <strain evidence="1">UH-Tt-Lm1</strain>
    </source>
</reference>
<gene>
    <name evidence="1" type="ORF">BJ322DRAFT_1063793</name>
</gene>
<reference evidence="1" key="1">
    <citation type="journal article" date="2020" name="Nat. Commun.">
        <title>Large-scale genome sequencing of mycorrhizal fungi provides insights into the early evolution of symbiotic traits.</title>
        <authorList>
            <person name="Miyauchi S."/>
            <person name="Kiss E."/>
            <person name="Kuo A."/>
            <person name="Drula E."/>
            <person name="Kohler A."/>
            <person name="Sanchez-Garcia M."/>
            <person name="Morin E."/>
            <person name="Andreopoulos B."/>
            <person name="Barry K.W."/>
            <person name="Bonito G."/>
            <person name="Buee M."/>
            <person name="Carver A."/>
            <person name="Chen C."/>
            <person name="Cichocki N."/>
            <person name="Clum A."/>
            <person name="Culley D."/>
            <person name="Crous P.W."/>
            <person name="Fauchery L."/>
            <person name="Girlanda M."/>
            <person name="Hayes R.D."/>
            <person name="Keri Z."/>
            <person name="LaButti K."/>
            <person name="Lipzen A."/>
            <person name="Lombard V."/>
            <person name="Magnuson J."/>
            <person name="Maillard F."/>
            <person name="Murat C."/>
            <person name="Nolan M."/>
            <person name="Ohm R.A."/>
            <person name="Pangilinan J."/>
            <person name="Pereira M.F."/>
            <person name="Perotto S."/>
            <person name="Peter M."/>
            <person name="Pfister S."/>
            <person name="Riley R."/>
            <person name="Sitrit Y."/>
            <person name="Stielow J.B."/>
            <person name="Szollosi G."/>
            <person name="Zifcakova L."/>
            <person name="Stursova M."/>
            <person name="Spatafora J.W."/>
            <person name="Tedersoo L."/>
            <person name="Vaario L.M."/>
            <person name="Yamada A."/>
            <person name="Yan M."/>
            <person name="Wang P."/>
            <person name="Xu J."/>
            <person name="Bruns T."/>
            <person name="Baldrian P."/>
            <person name="Vilgalys R."/>
            <person name="Dunand C."/>
            <person name="Henrissat B."/>
            <person name="Grigoriev I.V."/>
            <person name="Hibbett D."/>
            <person name="Nagy L.G."/>
            <person name="Martin F.M."/>
        </authorList>
    </citation>
    <scope>NUCLEOTIDE SEQUENCE</scope>
    <source>
        <strain evidence="1">UH-Tt-Lm1</strain>
    </source>
</reference>
<comment type="caution">
    <text evidence="1">The sequence shown here is derived from an EMBL/GenBank/DDBJ whole genome shotgun (WGS) entry which is preliminary data.</text>
</comment>
<proteinExistence type="predicted"/>
<evidence type="ECO:0000313" key="1">
    <source>
        <dbReference type="EMBL" id="KAF9785549.1"/>
    </source>
</evidence>
<dbReference type="EMBL" id="WIUZ02000007">
    <property type="protein sequence ID" value="KAF9785549.1"/>
    <property type="molecule type" value="Genomic_DNA"/>
</dbReference>
<keyword evidence="2" id="KW-1185">Reference proteome</keyword>
<protein>
    <submittedName>
        <fullName evidence="1">Uncharacterized protein</fullName>
    </submittedName>
</protein>